<dbReference type="InterPro" id="IPR008513">
    <property type="entry name" value="tRNA(Met)_cyd_acetate_ligase"/>
</dbReference>
<dbReference type="EMBL" id="AZDI01000001">
    <property type="protein sequence ID" value="KRK46445.1"/>
    <property type="molecule type" value="Genomic_DNA"/>
</dbReference>
<keyword evidence="4" id="KW-0808">Transferase</keyword>
<dbReference type="GO" id="GO:0000049">
    <property type="term" value="F:tRNA binding"/>
    <property type="evidence" value="ECO:0007669"/>
    <property type="project" value="UniProtKB-KW"/>
</dbReference>
<dbReference type="Pfam" id="PF05636">
    <property type="entry name" value="HIGH_NTase1"/>
    <property type="match status" value="1"/>
</dbReference>
<dbReference type="Proteomes" id="UP000051450">
    <property type="component" value="Unassembled WGS sequence"/>
</dbReference>
<dbReference type="InterPro" id="IPR014729">
    <property type="entry name" value="Rossmann-like_a/b/a_fold"/>
</dbReference>
<evidence type="ECO:0000313" key="5">
    <source>
        <dbReference type="Proteomes" id="UP000051450"/>
    </source>
</evidence>
<dbReference type="GO" id="GO:0005524">
    <property type="term" value="F:ATP binding"/>
    <property type="evidence" value="ECO:0007669"/>
    <property type="project" value="UniProtKB-KW"/>
</dbReference>
<dbReference type="GO" id="GO:0006400">
    <property type="term" value="P:tRNA modification"/>
    <property type="evidence" value="ECO:0007669"/>
    <property type="project" value="UniProtKB-UniRule"/>
</dbReference>
<dbReference type="NCBIfam" id="NF010191">
    <property type="entry name" value="PRK13670.1"/>
    <property type="match status" value="1"/>
</dbReference>
<keyword evidence="1 3" id="KW-0436">Ligase</keyword>
<comment type="similarity">
    <text evidence="3">Belongs to the TmcAL family.</text>
</comment>
<feature type="binding site" evidence="3">
    <location>
        <begin position="178"/>
        <end position="179"/>
    </location>
    <ligand>
        <name>ATP</name>
        <dbReference type="ChEBI" id="CHEBI:30616"/>
    </ligand>
</feature>
<dbReference type="SUPFAM" id="SSF52374">
    <property type="entry name" value="Nucleotidylyl transferase"/>
    <property type="match status" value="1"/>
</dbReference>
<keyword evidence="3" id="KW-0963">Cytoplasm</keyword>
<dbReference type="AlphaFoldDB" id="A0A0R1HII6"/>
<dbReference type="HAMAP" id="MF_01539">
    <property type="entry name" value="TmcAL"/>
    <property type="match status" value="1"/>
</dbReference>
<dbReference type="STRING" id="1423719.FC66_GL000068"/>
<dbReference type="GO" id="GO:0016740">
    <property type="term" value="F:transferase activity"/>
    <property type="evidence" value="ECO:0007669"/>
    <property type="project" value="UniProtKB-KW"/>
</dbReference>
<keyword evidence="3" id="KW-0820">tRNA-binding</keyword>
<feature type="binding site" evidence="3">
    <location>
        <begin position="10"/>
        <end position="23"/>
    </location>
    <ligand>
        <name>ATP</name>
        <dbReference type="ChEBI" id="CHEBI:30616"/>
    </ligand>
</feature>
<comment type="catalytic activity">
    <reaction evidence="3">
        <text>cytidine(34) in elongator tRNA(Met) + acetate + ATP = N(4)-acetylcytidine(34) in elongator tRNA(Met) + AMP + diphosphate</text>
        <dbReference type="Rhea" id="RHEA:58144"/>
        <dbReference type="Rhea" id="RHEA-COMP:10693"/>
        <dbReference type="Rhea" id="RHEA-COMP:10694"/>
        <dbReference type="ChEBI" id="CHEBI:30089"/>
        <dbReference type="ChEBI" id="CHEBI:30616"/>
        <dbReference type="ChEBI" id="CHEBI:33019"/>
        <dbReference type="ChEBI" id="CHEBI:74900"/>
        <dbReference type="ChEBI" id="CHEBI:82748"/>
        <dbReference type="ChEBI" id="CHEBI:456215"/>
    </reaction>
</comment>
<keyword evidence="3" id="KW-0067">ATP-binding</keyword>
<keyword evidence="3" id="KW-0547">Nucleotide-binding</keyword>
<proteinExistence type="inferred from homology"/>
<keyword evidence="2 3" id="KW-0819">tRNA processing</keyword>
<dbReference type="EC" id="6.3.4.-" evidence="3"/>
<comment type="function">
    <text evidence="3">Catalyzes the formation of N(4)-acetylcytidine (ac(4)C) at the wobble position of elongator tRNA(Met), using acetate and ATP as substrates. First activates an acetate ion to form acetyladenylate (Ac-AMP) and then transfers the acetyl group to tRNA to form ac(4)C34.</text>
</comment>
<feature type="binding site" evidence="3">
    <location>
        <position position="104"/>
    </location>
    <ligand>
        <name>ATP</name>
        <dbReference type="ChEBI" id="CHEBI:30616"/>
    </ligand>
</feature>
<keyword evidence="3" id="KW-0694">RNA-binding</keyword>
<protein>
    <recommendedName>
        <fullName evidence="3">tRNA(Met) cytidine acetate ligase</fullName>
        <ecNumber evidence="3">6.3.4.-</ecNumber>
    </recommendedName>
</protein>
<evidence type="ECO:0000256" key="3">
    <source>
        <dbReference type="HAMAP-Rule" id="MF_01539"/>
    </source>
</evidence>
<dbReference type="PANTHER" id="PTHR37825:SF1">
    <property type="entry name" value="TRNA(MET) CYTIDINE ACETATE LIGASE"/>
    <property type="match status" value="1"/>
</dbReference>
<organism evidence="4 5">
    <name type="scientific">Dellaglioa algida DSM 15638</name>
    <dbReference type="NCBI Taxonomy" id="1423719"/>
    <lineage>
        <taxon>Bacteria</taxon>
        <taxon>Bacillati</taxon>
        <taxon>Bacillota</taxon>
        <taxon>Bacilli</taxon>
        <taxon>Lactobacillales</taxon>
        <taxon>Lactobacillaceae</taxon>
        <taxon>Dellaglioa</taxon>
    </lineage>
</organism>
<dbReference type="Gene3D" id="3.40.50.620">
    <property type="entry name" value="HUPs"/>
    <property type="match status" value="1"/>
</dbReference>
<evidence type="ECO:0000256" key="2">
    <source>
        <dbReference type="ARBA" id="ARBA00022694"/>
    </source>
</evidence>
<sequence>MKRLDTTGVIVEYNPFHNGHLHQINQIRAQYPDTTIVAIMSGQFLQRGIPAALDKESRTRQALQSGVDLMIELPVAFSVQPADLFAKGAIKLLSGMKITRLVFGAEHPKIDFKSIAVKIQNIDGDFDQFNETYASQYQQAVFDSTGIHIDEPNDLLGLAYAEACLSEKAEIQLCPIQRIGAGYHETIFDDSQEIASATAIRLAIKNQESIENVVPSQTKIDAENEKWIDWYDFWPYLKYQLSLLTPEQLSTFYGMSEGIEYRLLQQYEKLPEDASFDDWVHAVKSKRVTYTKISRLATYILLKINKNEIDKQYKQPYYHVLGFSKRGQSLLKYLKKEVPYPILTKISKKDKEGLYSLDYRAGIIYGLVSHKKSDLFRHPVQIN</sequence>
<evidence type="ECO:0000256" key="1">
    <source>
        <dbReference type="ARBA" id="ARBA00022598"/>
    </source>
</evidence>
<dbReference type="GO" id="GO:0016879">
    <property type="term" value="F:ligase activity, forming carbon-nitrogen bonds"/>
    <property type="evidence" value="ECO:0007669"/>
    <property type="project" value="UniProtKB-UniRule"/>
</dbReference>
<dbReference type="GO" id="GO:0005737">
    <property type="term" value="C:cytoplasm"/>
    <property type="evidence" value="ECO:0007669"/>
    <property type="project" value="UniProtKB-SubCell"/>
</dbReference>
<comment type="subcellular location">
    <subcellularLocation>
        <location evidence="3">Cytoplasm</location>
    </subcellularLocation>
</comment>
<dbReference type="PATRIC" id="fig|1423719.4.peg.66"/>
<evidence type="ECO:0000313" key="4">
    <source>
        <dbReference type="EMBL" id="KRK46445.1"/>
    </source>
</evidence>
<dbReference type="PANTHER" id="PTHR37825">
    <property type="entry name" value="TRNA(MET) CYTIDINE ACETATE LIGASE"/>
    <property type="match status" value="1"/>
</dbReference>
<name>A0A0R1HII6_9LACO</name>
<gene>
    <name evidence="3" type="primary">tmcAL</name>
    <name evidence="4" type="ORF">FC66_GL000068</name>
</gene>
<keyword evidence="5" id="KW-1185">Reference proteome</keyword>
<reference evidence="4 5" key="1">
    <citation type="journal article" date="2015" name="Genome Announc.">
        <title>Expanding the biotechnology potential of lactobacilli through comparative genomics of 213 strains and associated genera.</title>
        <authorList>
            <person name="Sun Z."/>
            <person name="Harris H.M."/>
            <person name="McCann A."/>
            <person name="Guo C."/>
            <person name="Argimon S."/>
            <person name="Zhang W."/>
            <person name="Yang X."/>
            <person name="Jeffery I.B."/>
            <person name="Cooney J.C."/>
            <person name="Kagawa T.F."/>
            <person name="Liu W."/>
            <person name="Song Y."/>
            <person name="Salvetti E."/>
            <person name="Wrobel A."/>
            <person name="Rasinkangas P."/>
            <person name="Parkhill J."/>
            <person name="Rea M.C."/>
            <person name="O'Sullivan O."/>
            <person name="Ritari J."/>
            <person name="Douillard F.P."/>
            <person name="Paul Ross R."/>
            <person name="Yang R."/>
            <person name="Briner A.E."/>
            <person name="Felis G.E."/>
            <person name="de Vos W.M."/>
            <person name="Barrangou R."/>
            <person name="Klaenhammer T.R."/>
            <person name="Caufield P.W."/>
            <person name="Cui Y."/>
            <person name="Zhang H."/>
            <person name="O'Toole P.W."/>
        </authorList>
    </citation>
    <scope>NUCLEOTIDE SEQUENCE [LARGE SCALE GENOMIC DNA]</scope>
    <source>
        <strain evidence="4 5">DSM 15638</strain>
    </source>
</reference>
<feature type="binding site" evidence="3">
    <location>
        <position position="153"/>
    </location>
    <ligand>
        <name>ATP</name>
        <dbReference type="ChEBI" id="CHEBI:30616"/>
    </ligand>
</feature>
<accession>A0A0R1HII6</accession>
<dbReference type="RefSeq" id="WP_235804029.1">
    <property type="nucleotide sequence ID" value="NZ_AZDI01000001.1"/>
</dbReference>
<comment type="caution">
    <text evidence="4">The sequence shown here is derived from an EMBL/GenBank/DDBJ whole genome shotgun (WGS) entry which is preliminary data.</text>
</comment>